<keyword evidence="2" id="KW-0479">Metal-binding</keyword>
<dbReference type="GO" id="GO:0050118">
    <property type="term" value="F:N-acetyldiaminopimelate deacetylase activity"/>
    <property type="evidence" value="ECO:0007669"/>
    <property type="project" value="UniProtKB-ARBA"/>
</dbReference>
<feature type="binding site" evidence="2">
    <location>
        <position position="136"/>
    </location>
    <ligand>
        <name>Mn(2+)</name>
        <dbReference type="ChEBI" id="CHEBI:29035"/>
        <label>2</label>
    </ligand>
</feature>
<dbReference type="InterPro" id="IPR011650">
    <property type="entry name" value="Peptidase_M20_dimer"/>
</dbReference>
<comment type="cofactor">
    <cofactor evidence="2">
        <name>Mn(2+)</name>
        <dbReference type="ChEBI" id="CHEBI:29035"/>
    </cofactor>
    <text evidence="2">The Mn(2+) ion enhances activity.</text>
</comment>
<protein>
    <submittedName>
        <fullName evidence="4">Peptidase M20</fullName>
    </submittedName>
</protein>
<feature type="binding site" evidence="2">
    <location>
        <position position="102"/>
    </location>
    <ligand>
        <name>Mn(2+)</name>
        <dbReference type="ChEBI" id="CHEBI:29035"/>
        <label>2</label>
    </ligand>
</feature>
<dbReference type="OrthoDB" id="9777385at2"/>
<dbReference type="SUPFAM" id="SSF55031">
    <property type="entry name" value="Bacterial exopeptidase dimerisation domain"/>
    <property type="match status" value="1"/>
</dbReference>
<dbReference type="GO" id="GO:0046872">
    <property type="term" value="F:metal ion binding"/>
    <property type="evidence" value="ECO:0007669"/>
    <property type="project" value="UniProtKB-KW"/>
</dbReference>
<dbReference type="RefSeq" id="WP_155317466.1">
    <property type="nucleotide sequence ID" value="NZ_AP021874.1"/>
</dbReference>
<evidence type="ECO:0000259" key="3">
    <source>
        <dbReference type="Pfam" id="PF07687"/>
    </source>
</evidence>
<dbReference type="InterPro" id="IPR036264">
    <property type="entry name" value="Bact_exopeptidase_dim_dom"/>
</dbReference>
<gene>
    <name evidence="4" type="ORF">DSCA_33540</name>
</gene>
<feature type="binding site" evidence="2">
    <location>
        <position position="363"/>
    </location>
    <ligand>
        <name>Mn(2+)</name>
        <dbReference type="ChEBI" id="CHEBI:29035"/>
        <label>2</label>
    </ligand>
</feature>
<evidence type="ECO:0000313" key="4">
    <source>
        <dbReference type="EMBL" id="BBO69424.1"/>
    </source>
</evidence>
<dbReference type="Pfam" id="PF01546">
    <property type="entry name" value="Peptidase_M20"/>
    <property type="match status" value="1"/>
</dbReference>
<feature type="domain" description="Peptidase M20 dimerisation" evidence="3">
    <location>
        <begin position="185"/>
        <end position="264"/>
    </location>
</feature>
<keyword evidence="1" id="KW-0378">Hydrolase</keyword>
<dbReference type="Pfam" id="PF07687">
    <property type="entry name" value="M20_dimer"/>
    <property type="match status" value="1"/>
</dbReference>
<evidence type="ECO:0000313" key="5">
    <source>
        <dbReference type="Proteomes" id="UP000427906"/>
    </source>
</evidence>
<dbReference type="PANTHER" id="PTHR11014:SF63">
    <property type="entry name" value="METALLOPEPTIDASE, PUTATIVE (AFU_ORTHOLOGUE AFUA_6G09600)-RELATED"/>
    <property type="match status" value="1"/>
</dbReference>
<feature type="binding site" evidence="2">
    <location>
        <position position="161"/>
    </location>
    <ligand>
        <name>Mn(2+)</name>
        <dbReference type="ChEBI" id="CHEBI:29035"/>
        <label>2</label>
    </ligand>
</feature>
<dbReference type="PIRSF" id="PIRSF005962">
    <property type="entry name" value="Pept_M20D_amidohydro"/>
    <property type="match status" value="1"/>
</dbReference>
<accession>A0A5K7YT33</accession>
<dbReference type="GO" id="GO:0019877">
    <property type="term" value="P:diaminopimelate biosynthetic process"/>
    <property type="evidence" value="ECO:0007669"/>
    <property type="project" value="UniProtKB-ARBA"/>
</dbReference>
<dbReference type="SUPFAM" id="SSF53187">
    <property type="entry name" value="Zn-dependent exopeptidases"/>
    <property type="match status" value="1"/>
</dbReference>
<organism evidence="4 5">
    <name type="scientific">Desulfosarcina alkanivorans</name>
    <dbReference type="NCBI Taxonomy" id="571177"/>
    <lineage>
        <taxon>Bacteria</taxon>
        <taxon>Pseudomonadati</taxon>
        <taxon>Thermodesulfobacteriota</taxon>
        <taxon>Desulfobacteria</taxon>
        <taxon>Desulfobacterales</taxon>
        <taxon>Desulfosarcinaceae</taxon>
        <taxon>Desulfosarcina</taxon>
    </lineage>
</organism>
<dbReference type="Proteomes" id="UP000427906">
    <property type="component" value="Chromosome"/>
</dbReference>
<dbReference type="KEGG" id="dalk:DSCA_33540"/>
<name>A0A5K7YT33_9BACT</name>
<proteinExistence type="predicted"/>
<dbReference type="FunFam" id="3.30.70.360:FF:000001">
    <property type="entry name" value="N-acetyldiaminopimelate deacetylase"/>
    <property type="match status" value="1"/>
</dbReference>
<evidence type="ECO:0000256" key="2">
    <source>
        <dbReference type="PIRSR" id="PIRSR005962-1"/>
    </source>
</evidence>
<dbReference type="InterPro" id="IPR002933">
    <property type="entry name" value="Peptidase_M20"/>
</dbReference>
<dbReference type="Gene3D" id="3.30.70.360">
    <property type="match status" value="1"/>
</dbReference>
<feature type="binding site" evidence="2">
    <location>
        <position position="100"/>
    </location>
    <ligand>
        <name>Mn(2+)</name>
        <dbReference type="ChEBI" id="CHEBI:29035"/>
        <label>2</label>
    </ligand>
</feature>
<dbReference type="NCBIfam" id="TIGR01891">
    <property type="entry name" value="amidohydrolases"/>
    <property type="match status" value="1"/>
</dbReference>
<dbReference type="InterPro" id="IPR017439">
    <property type="entry name" value="Amidohydrolase"/>
</dbReference>
<dbReference type="AlphaFoldDB" id="A0A5K7YT33"/>
<keyword evidence="5" id="KW-1185">Reference proteome</keyword>
<keyword evidence="2" id="KW-0464">Manganese</keyword>
<dbReference type="Gene3D" id="3.40.630.10">
    <property type="entry name" value="Zn peptidases"/>
    <property type="match status" value="1"/>
</dbReference>
<sequence length="406" mass="44542">MQLSEQIEQYRDEVIALRRDFHRYPELGFEEHRTAKVVEAYLKALGLATRRMSKTGVVALLEGSRPGPVLMLRADMDALPITEANDVDYQSQHPGVMHACGHDAHMAMLLIAAKVLSKHRDTLAGTIKFVFQPNEEIAGALHMIGEGVLEDPTVDAVMGIHVWTPVASGKIGISAGPVMGGLDVFKMAVFGKGGHTGVPEDAVDPVIAAANLIQTVQTIQTREISNLKSTVIMFGKISGGTKSNIIPDKVELEGSIRFLYKGGPDSEEQPTERFRRVAEQVCRTHRCTCDIEIIHENIPLINDPSLAALARRTARDVFENKDAIIDHVTIASEDFSEFSERVPGVFMFLGAGSEKKGTFVSHHNPRFDIDEDVLLNGVAMHVRGALNFFTMSKDQKGGDRRTIPKA</sequence>
<dbReference type="PANTHER" id="PTHR11014">
    <property type="entry name" value="PEPTIDASE M20 FAMILY MEMBER"/>
    <property type="match status" value="1"/>
</dbReference>
<dbReference type="EMBL" id="AP021874">
    <property type="protein sequence ID" value="BBO69424.1"/>
    <property type="molecule type" value="Genomic_DNA"/>
</dbReference>
<reference evidence="4 5" key="1">
    <citation type="submission" date="2019-11" db="EMBL/GenBank/DDBJ databases">
        <title>Comparative genomics of hydrocarbon-degrading Desulfosarcina strains.</title>
        <authorList>
            <person name="Watanabe M."/>
            <person name="Kojima H."/>
            <person name="Fukui M."/>
        </authorList>
    </citation>
    <scope>NUCLEOTIDE SEQUENCE [LARGE SCALE GENOMIC DNA]</scope>
    <source>
        <strain evidence="4 5">PL12</strain>
    </source>
</reference>
<evidence type="ECO:0000256" key="1">
    <source>
        <dbReference type="ARBA" id="ARBA00022801"/>
    </source>
</evidence>